<sequence length="139" mass="15252">MGNQSCDALSMLEMVRHFHAVAGVPVANVPSALSPARLSSRVEWLREEVNELESASTLVDQVDAAIDVLYLALGTLVEMGVELEEPFKLVHESNLAKAWPDGRFRQTATGKIIKPDGWQSPRPRLERLVSALPPGSQRP</sequence>
<dbReference type="EMBL" id="VOBQ01000002">
    <property type="protein sequence ID" value="TWO73018.1"/>
    <property type="molecule type" value="Genomic_DNA"/>
</dbReference>
<dbReference type="GO" id="GO:0016787">
    <property type="term" value="F:hydrolase activity"/>
    <property type="evidence" value="ECO:0007669"/>
    <property type="project" value="UniProtKB-KW"/>
</dbReference>
<proteinExistence type="predicted"/>
<organism evidence="2 3">
    <name type="scientific">Caenimonas sedimenti</name>
    <dbReference type="NCBI Taxonomy" id="2596921"/>
    <lineage>
        <taxon>Bacteria</taxon>
        <taxon>Pseudomonadati</taxon>
        <taxon>Pseudomonadota</taxon>
        <taxon>Betaproteobacteria</taxon>
        <taxon>Burkholderiales</taxon>
        <taxon>Comamonadaceae</taxon>
        <taxon>Caenimonas</taxon>
    </lineage>
</organism>
<reference evidence="2 3" key="1">
    <citation type="submission" date="2019-07" db="EMBL/GenBank/DDBJ databases">
        <title>Caenimonas sedimenti sp. nov., isolated from activated sludge.</title>
        <authorList>
            <person name="Xu J."/>
        </authorList>
    </citation>
    <scope>NUCLEOTIDE SEQUENCE [LARGE SCALE GENOMIC DNA]</scope>
    <source>
        <strain evidence="2 3">HX-9-20</strain>
    </source>
</reference>
<evidence type="ECO:0000313" key="2">
    <source>
        <dbReference type="EMBL" id="TWO73018.1"/>
    </source>
</evidence>
<feature type="region of interest" description="Disordered" evidence="1">
    <location>
        <begin position="113"/>
        <end position="139"/>
    </location>
</feature>
<dbReference type="Gene3D" id="1.10.3420.10">
    <property type="entry name" value="putative ntp pyrophosphohydrolase like domain"/>
    <property type="match status" value="1"/>
</dbReference>
<accession>A0A562ZXG7</accession>
<dbReference type="Proteomes" id="UP000318199">
    <property type="component" value="Unassembled WGS sequence"/>
</dbReference>
<keyword evidence="3" id="KW-1185">Reference proteome</keyword>
<protein>
    <submittedName>
        <fullName evidence="2">HAD family hydrolase</fullName>
    </submittedName>
</protein>
<comment type="caution">
    <text evidence="2">The sequence shown here is derived from an EMBL/GenBank/DDBJ whole genome shotgun (WGS) entry which is preliminary data.</text>
</comment>
<dbReference type="Pfam" id="PF01503">
    <property type="entry name" value="PRA-PH"/>
    <property type="match status" value="1"/>
</dbReference>
<dbReference type="OrthoDB" id="9795188at2"/>
<keyword evidence="2" id="KW-0378">Hydrolase</keyword>
<evidence type="ECO:0000313" key="3">
    <source>
        <dbReference type="Proteomes" id="UP000318199"/>
    </source>
</evidence>
<gene>
    <name evidence="2" type="ORF">FN976_01925</name>
</gene>
<dbReference type="InterPro" id="IPR023292">
    <property type="entry name" value="NTP_PyroPHydrolase-like_dom_sf"/>
</dbReference>
<name>A0A562ZXG7_9BURK</name>
<dbReference type="AlphaFoldDB" id="A0A562ZXG7"/>
<evidence type="ECO:0000256" key="1">
    <source>
        <dbReference type="SAM" id="MobiDB-lite"/>
    </source>
</evidence>
<dbReference type="InterPro" id="IPR021130">
    <property type="entry name" value="PRib-ATP_PPHydrolase-like"/>
</dbReference>